<comment type="caution">
    <text evidence="1">The sequence shown here is derived from an EMBL/GenBank/DDBJ whole genome shotgun (WGS) entry which is preliminary data.</text>
</comment>
<dbReference type="Pfam" id="PF13289">
    <property type="entry name" value="SIR2_2"/>
    <property type="match status" value="1"/>
</dbReference>
<organism evidence="1 2">
    <name type="scientific">Novosphingobium album</name>
    <name type="common">ex Liu et al. 2023</name>
    <dbReference type="NCBI Taxonomy" id="3031130"/>
    <lineage>
        <taxon>Bacteria</taxon>
        <taxon>Pseudomonadati</taxon>
        <taxon>Pseudomonadota</taxon>
        <taxon>Alphaproteobacteria</taxon>
        <taxon>Sphingomonadales</taxon>
        <taxon>Sphingomonadaceae</taxon>
        <taxon>Novosphingobium</taxon>
    </lineage>
</organism>
<keyword evidence="2" id="KW-1185">Reference proteome</keyword>
<dbReference type="Proteomes" id="UP001216253">
    <property type="component" value="Unassembled WGS sequence"/>
</dbReference>
<dbReference type="InterPro" id="IPR029035">
    <property type="entry name" value="DHS-like_NAD/FAD-binding_dom"/>
</dbReference>
<proteinExistence type="predicted"/>
<accession>A0ABT5WXK2</accession>
<evidence type="ECO:0000313" key="2">
    <source>
        <dbReference type="Proteomes" id="UP001216253"/>
    </source>
</evidence>
<evidence type="ECO:0000313" key="1">
    <source>
        <dbReference type="EMBL" id="MDE8654635.1"/>
    </source>
</evidence>
<gene>
    <name evidence="1" type="ORF">PYV00_23350</name>
</gene>
<name>A0ABT5WXK2_9SPHN</name>
<dbReference type="Gene3D" id="3.40.50.1220">
    <property type="entry name" value="TPP-binding domain"/>
    <property type="match status" value="1"/>
</dbReference>
<reference evidence="1 2" key="1">
    <citation type="submission" date="2023-03" db="EMBL/GenBank/DDBJ databases">
        <title>NovoSphingobium album sp. nov. isolated from polycyclic aromatic hydrocarbons- and heavy-metal polluted soil.</title>
        <authorList>
            <person name="Liu Z."/>
            <person name="Wang K."/>
        </authorList>
    </citation>
    <scope>NUCLEOTIDE SEQUENCE [LARGE SCALE GENOMIC DNA]</scope>
    <source>
        <strain evidence="1 2">H3SJ31-1</strain>
    </source>
</reference>
<dbReference type="SUPFAM" id="SSF52467">
    <property type="entry name" value="DHS-like NAD/FAD-binding domain"/>
    <property type="match status" value="1"/>
</dbReference>
<sequence length="582" mass="64819">MLEPATRIAFSIVENPGVYALLLGSGVSRAAEIPTGWEVTLDLVRRMAAVEGVTDRVDWAAWHLERFGTDPGYSQLLDALSVTPTERRSVLHHYIEPTAEDLDAGRRVPTRAHHAIARLVRDGWIRVIVTTNFDRLLETALKAVGVEPVVIASVDDLSGASPLPHCRCLILKVHGDYLDNRILNTDAELASYPAEYDRLLDRILDEYGLIVLGWSGEWDPALRAAVTRAPSRRYPTWWASRGEPGPAASDLIARRAATMVPVANADTFFCGLADAVDVLAKSRRPSPDTIELLLATTKRNLSNPERRIDLADAFAEQADKVATRLRGDEFPVTMQVTNDVLIERWKAIESLSEPLARMVGLAGRWGDGTEFGIVEDVVRSLVSDQPGNGNTALIGLATYPAYLAYLTYGLGLTKAQRWGDLFRWLTIELAWTFREPVAATRSLFMSFWNGVESAWWKFWPDLDRRKTPWADHLVDAVVPWSRDYGLSGEAAVENYRTLELLGGFAFLTGESEQTLQQLQDFTWMPYGQTIAWADDARERIIKRLEGPALQPKLFAAGFSNGSAAHWEGVKRNIGLLARKVSW</sequence>
<protein>
    <submittedName>
        <fullName evidence="1">SIR2 family protein</fullName>
    </submittedName>
</protein>
<dbReference type="EMBL" id="JARESE010000097">
    <property type="protein sequence ID" value="MDE8654635.1"/>
    <property type="molecule type" value="Genomic_DNA"/>
</dbReference>